<comment type="caution">
    <text evidence="2">The sequence shown here is derived from an EMBL/GenBank/DDBJ whole genome shotgun (WGS) entry which is preliminary data.</text>
</comment>
<dbReference type="EMBL" id="BAABME010000193">
    <property type="protein sequence ID" value="GAA0140548.1"/>
    <property type="molecule type" value="Genomic_DNA"/>
</dbReference>
<protein>
    <submittedName>
        <fullName evidence="2">Uncharacterized protein</fullName>
    </submittedName>
</protein>
<evidence type="ECO:0000256" key="1">
    <source>
        <dbReference type="SAM" id="MobiDB-lite"/>
    </source>
</evidence>
<proteinExistence type="predicted"/>
<gene>
    <name evidence="2" type="ORF">LIER_01869</name>
</gene>
<dbReference type="AlphaFoldDB" id="A0AAV3NNP9"/>
<organism evidence="2 3">
    <name type="scientific">Lithospermum erythrorhizon</name>
    <name type="common">Purple gromwell</name>
    <name type="synonym">Lithospermum officinale var. erythrorhizon</name>
    <dbReference type="NCBI Taxonomy" id="34254"/>
    <lineage>
        <taxon>Eukaryota</taxon>
        <taxon>Viridiplantae</taxon>
        <taxon>Streptophyta</taxon>
        <taxon>Embryophyta</taxon>
        <taxon>Tracheophyta</taxon>
        <taxon>Spermatophyta</taxon>
        <taxon>Magnoliopsida</taxon>
        <taxon>eudicotyledons</taxon>
        <taxon>Gunneridae</taxon>
        <taxon>Pentapetalae</taxon>
        <taxon>asterids</taxon>
        <taxon>lamiids</taxon>
        <taxon>Boraginales</taxon>
        <taxon>Boraginaceae</taxon>
        <taxon>Boraginoideae</taxon>
        <taxon>Lithospermeae</taxon>
        <taxon>Lithospermum</taxon>
    </lineage>
</organism>
<reference evidence="2 3" key="1">
    <citation type="submission" date="2024-01" db="EMBL/GenBank/DDBJ databases">
        <title>The complete chloroplast genome sequence of Lithospermum erythrorhizon: insights into the phylogenetic relationship among Boraginaceae species and the maternal lineages of purple gromwells.</title>
        <authorList>
            <person name="Okada T."/>
            <person name="Watanabe K."/>
        </authorList>
    </citation>
    <scope>NUCLEOTIDE SEQUENCE [LARGE SCALE GENOMIC DNA]</scope>
</reference>
<evidence type="ECO:0000313" key="3">
    <source>
        <dbReference type="Proteomes" id="UP001454036"/>
    </source>
</evidence>
<feature type="compositionally biased region" description="Basic and acidic residues" evidence="1">
    <location>
        <begin position="1"/>
        <end position="21"/>
    </location>
</feature>
<feature type="region of interest" description="Disordered" evidence="1">
    <location>
        <begin position="1"/>
        <end position="40"/>
    </location>
</feature>
<accession>A0AAV3NNP9</accession>
<name>A0AAV3NNP9_LITER</name>
<keyword evidence="3" id="KW-1185">Reference proteome</keyword>
<sequence>MGKSTPEVKTHGLNETQEKLQHKGYPIKNSTTKRGFTPKPPLHILVKRAIDQPKTIAIKTPPEKKRPYQQKWRVVQTPQAAKKEADSSLHITIDEGELSPEDGIDAPPGLEEQVKAIVDELKEVNLGTAGTHALPTSALS</sequence>
<evidence type="ECO:0000313" key="2">
    <source>
        <dbReference type="EMBL" id="GAA0140548.1"/>
    </source>
</evidence>
<dbReference type="Proteomes" id="UP001454036">
    <property type="component" value="Unassembled WGS sequence"/>
</dbReference>